<organism evidence="2 3">
    <name type="scientific">Lutispora thermophila DSM 19022</name>
    <dbReference type="NCBI Taxonomy" id="1122184"/>
    <lineage>
        <taxon>Bacteria</taxon>
        <taxon>Bacillati</taxon>
        <taxon>Bacillota</taxon>
        <taxon>Clostridia</taxon>
        <taxon>Lutisporales</taxon>
        <taxon>Lutisporaceae</taxon>
        <taxon>Lutispora</taxon>
    </lineage>
</organism>
<feature type="transmembrane region" description="Helical" evidence="1">
    <location>
        <begin position="403"/>
        <end position="420"/>
    </location>
</feature>
<dbReference type="Gene3D" id="2.60.40.3680">
    <property type="match status" value="1"/>
</dbReference>
<name>A0A1M6GMV0_9FIRM</name>
<proteinExistence type="predicted"/>
<dbReference type="EMBL" id="FQZS01000016">
    <property type="protein sequence ID" value="SHJ11196.1"/>
    <property type="molecule type" value="Genomic_DNA"/>
</dbReference>
<keyword evidence="1" id="KW-0472">Membrane</keyword>
<evidence type="ECO:0000313" key="2">
    <source>
        <dbReference type="EMBL" id="SHJ11196.1"/>
    </source>
</evidence>
<dbReference type="RefSeq" id="WP_073026469.1">
    <property type="nucleotide sequence ID" value="NZ_FQZS01000016.1"/>
</dbReference>
<keyword evidence="1" id="KW-0812">Transmembrane</keyword>
<dbReference type="AlphaFoldDB" id="A0A1M6GMV0"/>
<evidence type="ECO:0000256" key="1">
    <source>
        <dbReference type="SAM" id="Phobius"/>
    </source>
</evidence>
<keyword evidence="3" id="KW-1185">Reference proteome</keyword>
<reference evidence="2 3" key="1">
    <citation type="submission" date="2016-11" db="EMBL/GenBank/DDBJ databases">
        <authorList>
            <person name="Jaros S."/>
            <person name="Januszkiewicz K."/>
            <person name="Wedrychowicz H."/>
        </authorList>
    </citation>
    <scope>NUCLEOTIDE SEQUENCE [LARGE SCALE GENOMIC DNA]</scope>
    <source>
        <strain evidence="2 3">DSM 19022</strain>
    </source>
</reference>
<protein>
    <submittedName>
        <fullName evidence="2">Uncharacterized protein</fullName>
    </submittedName>
</protein>
<dbReference type="Proteomes" id="UP000184442">
    <property type="component" value="Unassembled WGS sequence"/>
</dbReference>
<dbReference type="STRING" id="1122184.SAMN02745176_02431"/>
<gene>
    <name evidence="2" type="ORF">SAMN02745176_02431</name>
</gene>
<keyword evidence="1" id="KW-1133">Transmembrane helix</keyword>
<accession>A0A1M6GMV0</accession>
<evidence type="ECO:0000313" key="3">
    <source>
        <dbReference type="Proteomes" id="UP000184442"/>
    </source>
</evidence>
<sequence>MREKPITMILMFISIILVCVFSITMADTEEHVWNGYDIQILNTYNIQFVGQSSKIEINEDKLVFNGEYVLKNMTQNTLEAILGLPTNNLENVQIMEKSSLVKHYYRSKSYIEDKYPTENLPDVAKWYTASLWFKAGESKVINVRYETKLINNSKSLFSIRYHKNKQLINSDATQVIFSMYNFFPYNILDAIGVSEEKTVLAGNDRFTMEMNKGSDIIGIDYELVDKLAIDRFDYSSDKKLKNIATSFKKKDYNSVLTLCDEYINNPTDMAFSLDQVKYIKAEAYRKQLDFSNYIEYIKELNFDMLYPSRLKYKILFDLDQLMGENIQDLEILDIMKTLYTKASEDTEYIGKWIETMARSYIDTSEVMKPKMPDKDTEEDGIFSRTIAFLKLENLIGKIKDFKYLYIIGVVVSFLAGYLLGKRKKKRKNTISYYKF</sequence>